<evidence type="ECO:0000313" key="6">
    <source>
        <dbReference type="EMBL" id="MBU3839186.1"/>
    </source>
</evidence>
<feature type="transmembrane region" description="Helical" evidence="5">
    <location>
        <begin position="66"/>
        <end position="83"/>
    </location>
</feature>
<protein>
    <submittedName>
        <fullName evidence="6">LrgB family protein</fullName>
    </submittedName>
</protein>
<dbReference type="Proteomes" id="UP000783796">
    <property type="component" value="Unassembled WGS sequence"/>
</dbReference>
<feature type="transmembrane region" description="Helical" evidence="5">
    <location>
        <begin position="90"/>
        <end position="115"/>
    </location>
</feature>
<feature type="transmembrane region" description="Helical" evidence="5">
    <location>
        <begin position="31"/>
        <end position="54"/>
    </location>
</feature>
<evidence type="ECO:0000256" key="1">
    <source>
        <dbReference type="ARBA" id="ARBA00004141"/>
    </source>
</evidence>
<keyword evidence="2 5" id="KW-0812">Transmembrane</keyword>
<feature type="transmembrane region" description="Helical" evidence="5">
    <location>
        <begin position="6"/>
        <end position="24"/>
    </location>
</feature>
<feature type="transmembrane region" description="Helical" evidence="5">
    <location>
        <begin position="145"/>
        <end position="165"/>
    </location>
</feature>
<dbReference type="InterPro" id="IPR007300">
    <property type="entry name" value="CidB/LrgB"/>
</dbReference>
<dbReference type="Pfam" id="PF04172">
    <property type="entry name" value="LrgB"/>
    <property type="match status" value="1"/>
</dbReference>
<accession>A0A948TDT7</accession>
<feature type="transmembrane region" description="Helical" evidence="5">
    <location>
        <begin position="202"/>
        <end position="225"/>
    </location>
</feature>
<dbReference type="EMBL" id="JAHLFW010000109">
    <property type="protein sequence ID" value="MBU3839186.1"/>
    <property type="molecule type" value="Genomic_DNA"/>
</dbReference>
<organism evidence="6 7">
    <name type="scientific">Candidatus Phocaeicola faecigallinarum</name>
    <dbReference type="NCBI Taxonomy" id="2838732"/>
    <lineage>
        <taxon>Bacteria</taxon>
        <taxon>Pseudomonadati</taxon>
        <taxon>Bacteroidota</taxon>
        <taxon>Bacteroidia</taxon>
        <taxon>Bacteroidales</taxon>
        <taxon>Bacteroidaceae</taxon>
        <taxon>Phocaeicola</taxon>
    </lineage>
</organism>
<comment type="subcellular location">
    <subcellularLocation>
        <location evidence="1">Membrane</location>
        <topology evidence="1">Multi-pass membrane protein</topology>
    </subcellularLocation>
</comment>
<keyword evidence="4 5" id="KW-0472">Membrane</keyword>
<sequence>MDFLENKFFLLAITFGFFFISKLLQKKTGWVLLNPILLAVAMLICFLKVSGVSYEKYQDAGSLVEFWLRPAVVALGVPLYLQLRMIKKQLLPIILSQLAGCIVGLISVTVVAKLLGATPEVIMSLAPKSVTTPIAMEVSSAVGGIPSLTAAVVIVVGLFGAIFGFKVLQVGHVHSPIAQGLSMGTATHAVGTSRAMEVSGKYGAYASLGLTLNGIFTALLSPYILHLIGLY</sequence>
<evidence type="ECO:0000256" key="4">
    <source>
        <dbReference type="ARBA" id="ARBA00023136"/>
    </source>
</evidence>
<dbReference type="PANTHER" id="PTHR30249">
    <property type="entry name" value="PUTATIVE SEROTONIN TRANSPORTER"/>
    <property type="match status" value="1"/>
</dbReference>
<evidence type="ECO:0000313" key="7">
    <source>
        <dbReference type="Proteomes" id="UP000783796"/>
    </source>
</evidence>
<proteinExistence type="predicted"/>
<name>A0A948TDT7_9BACT</name>
<comment type="caution">
    <text evidence="6">The sequence shown here is derived from an EMBL/GenBank/DDBJ whole genome shotgun (WGS) entry which is preliminary data.</text>
</comment>
<evidence type="ECO:0000256" key="2">
    <source>
        <dbReference type="ARBA" id="ARBA00022692"/>
    </source>
</evidence>
<keyword evidence="3 5" id="KW-1133">Transmembrane helix</keyword>
<dbReference type="AlphaFoldDB" id="A0A948TDT7"/>
<reference evidence="6" key="1">
    <citation type="journal article" date="2021" name="PeerJ">
        <title>Extensive microbial diversity within the chicken gut microbiome revealed by metagenomics and culture.</title>
        <authorList>
            <person name="Gilroy R."/>
            <person name="Ravi A."/>
            <person name="Getino M."/>
            <person name="Pursley I."/>
            <person name="Horton D.L."/>
            <person name="Alikhan N.F."/>
            <person name="Baker D."/>
            <person name="Gharbi K."/>
            <person name="Hall N."/>
            <person name="Watson M."/>
            <person name="Adriaenssens E.M."/>
            <person name="Foster-Nyarko E."/>
            <person name="Jarju S."/>
            <person name="Secka A."/>
            <person name="Antonio M."/>
            <person name="Oren A."/>
            <person name="Chaudhuri R.R."/>
            <person name="La Ragione R."/>
            <person name="Hildebrand F."/>
            <person name="Pallen M.J."/>
        </authorList>
    </citation>
    <scope>NUCLEOTIDE SEQUENCE</scope>
    <source>
        <strain evidence="6">G4-2901</strain>
    </source>
</reference>
<reference evidence="6" key="2">
    <citation type="submission" date="2021-04" db="EMBL/GenBank/DDBJ databases">
        <authorList>
            <person name="Gilroy R."/>
        </authorList>
    </citation>
    <scope>NUCLEOTIDE SEQUENCE</scope>
    <source>
        <strain evidence="6">G4-2901</strain>
    </source>
</reference>
<dbReference type="PANTHER" id="PTHR30249:SF0">
    <property type="entry name" value="PLASTIDAL GLYCOLATE_GLYCERATE TRANSLOCATOR 1, CHLOROPLASTIC"/>
    <property type="match status" value="1"/>
</dbReference>
<evidence type="ECO:0000256" key="3">
    <source>
        <dbReference type="ARBA" id="ARBA00022989"/>
    </source>
</evidence>
<dbReference type="GO" id="GO:0016020">
    <property type="term" value="C:membrane"/>
    <property type="evidence" value="ECO:0007669"/>
    <property type="project" value="UniProtKB-SubCell"/>
</dbReference>
<gene>
    <name evidence="6" type="ORF">H9777_12930</name>
</gene>
<evidence type="ECO:0000256" key="5">
    <source>
        <dbReference type="SAM" id="Phobius"/>
    </source>
</evidence>